<dbReference type="Gene3D" id="3.30.300.30">
    <property type="match status" value="1"/>
</dbReference>
<keyword evidence="2" id="KW-0576">Peroxisome</keyword>
<protein>
    <submittedName>
        <fullName evidence="5">AAEL002929-PA</fullName>
    </submittedName>
</protein>
<dbReference type="FunFam" id="3.40.50.12780:FF:000025">
    <property type="entry name" value="luciferin 4-monooxygenase"/>
    <property type="match status" value="1"/>
</dbReference>
<reference evidence="5" key="3">
    <citation type="submission" date="2012-09" db="EMBL/GenBank/DDBJ databases">
        <authorList>
            <consortium name="VectorBase"/>
        </authorList>
    </citation>
    <scope>NUCLEOTIDE SEQUENCE</scope>
    <source>
        <strain evidence="5">Liverpool</strain>
    </source>
</reference>
<proteinExistence type="predicted"/>
<reference evidence="5" key="1">
    <citation type="submission" date="2005-10" db="EMBL/GenBank/DDBJ databases">
        <authorList>
            <person name="Loftus B.J."/>
            <person name="Nene V.M."/>
            <person name="Hannick L.I."/>
            <person name="Bidwell S."/>
            <person name="Haas B."/>
            <person name="Amedeo P."/>
            <person name="Orvis J."/>
            <person name="Wortman J.R."/>
            <person name="White O.R."/>
            <person name="Salzberg S."/>
            <person name="Shumway M."/>
            <person name="Koo H."/>
            <person name="Zhao Y."/>
            <person name="Holmes M."/>
            <person name="Miller J."/>
            <person name="Schatz M."/>
            <person name="Pop M."/>
            <person name="Pai G."/>
            <person name="Utterback T."/>
            <person name="Rogers Y.-H."/>
            <person name="Kravitz S."/>
            <person name="Fraser C.M."/>
        </authorList>
    </citation>
    <scope>NUCLEOTIDE SEQUENCE</scope>
    <source>
        <strain evidence="5">Liverpool</strain>
    </source>
</reference>
<evidence type="ECO:0000313" key="6">
    <source>
        <dbReference type="Proteomes" id="UP000682892"/>
    </source>
</evidence>
<dbReference type="STRING" id="7159.Q17GP6"/>
<dbReference type="GO" id="GO:0005777">
    <property type="term" value="C:peroxisome"/>
    <property type="evidence" value="ECO:0007669"/>
    <property type="project" value="UniProtKB-SubCell"/>
</dbReference>
<dbReference type="CDD" id="cd05911">
    <property type="entry name" value="Firefly_Luc_like"/>
    <property type="match status" value="1"/>
</dbReference>
<dbReference type="Proteomes" id="UP000682892">
    <property type="component" value="Chromosome 2"/>
</dbReference>
<dbReference type="OMA" id="PFHAVNM"/>
<evidence type="ECO:0000259" key="4">
    <source>
        <dbReference type="Pfam" id="PF13193"/>
    </source>
</evidence>
<dbReference type="GO" id="GO:0046949">
    <property type="term" value="P:fatty-acyl-CoA biosynthetic process"/>
    <property type="evidence" value="ECO:0007669"/>
    <property type="project" value="TreeGrafter"/>
</dbReference>
<feature type="domain" description="AMP-dependent synthetase/ligase" evidence="3">
    <location>
        <begin position="36"/>
        <end position="393"/>
    </location>
</feature>
<dbReference type="InterPro" id="IPR042099">
    <property type="entry name" value="ANL_N_sf"/>
</dbReference>
<dbReference type="InterPro" id="IPR025110">
    <property type="entry name" value="AMP-bd_C"/>
</dbReference>
<dbReference type="InterPro" id="IPR020845">
    <property type="entry name" value="AMP-binding_CS"/>
</dbReference>
<dbReference type="SUPFAM" id="SSF56801">
    <property type="entry name" value="Acetyl-CoA synthetase-like"/>
    <property type="match status" value="1"/>
</dbReference>
<sequence>MSSSYDPASKVWSGAKLPGPFNPQANLGHLILNVLERNPSMVAQVSVESGVELTCQELRLRSIRAAQNLTKLGYKKGDMVGFAVRNRENVAPLLYGCFLIGAPVNCLDPDFTVDDMAHMLRISKPVLFLADEDNVETVKTACRDAEIRPKFVILDGRDCQPDDLSSSDLLQQTGSEQFYFPPYLGDSEKLIAAILCSSGTTGLPKGVSLSHAHIIHQSGLVCNIHLSKPPFAFSSLYWASGFYQLIQCPLNNATHYISIRRFSPEVLFDIVQKYSLTHVFCPPAQMAMVLQSPLLPQADLSSLRSFFSGGGFVSTTLRKSFEKLLPNCKISVGYGTSEIGYAASDGFGFAREGSVGMLAPNIEAKVLNDDDSQVGVNEKGVLWFRYPIKPLGYLYNQEATDEIMTDDGWVCSGDIGYFDKDSFLFLVDRKKEIIKYKNYQISPAEIEAVIEQLPEVAHVCVVGLFDPMLHVDLPTAVVQLRRDCTLSEARVIDHVAEKLADFKHLRGGVFFADELPTTKSGKLQRYEIRKYAEQRAASGSVGNKVVDTVRLFEKRLSGVYK</sequence>
<organism evidence="5 6">
    <name type="scientific">Aedes aegypti</name>
    <name type="common">Yellowfever mosquito</name>
    <name type="synonym">Culex aegypti</name>
    <dbReference type="NCBI Taxonomy" id="7159"/>
    <lineage>
        <taxon>Eukaryota</taxon>
        <taxon>Metazoa</taxon>
        <taxon>Ecdysozoa</taxon>
        <taxon>Arthropoda</taxon>
        <taxon>Hexapoda</taxon>
        <taxon>Insecta</taxon>
        <taxon>Pterygota</taxon>
        <taxon>Neoptera</taxon>
        <taxon>Endopterygota</taxon>
        <taxon>Diptera</taxon>
        <taxon>Nematocera</taxon>
        <taxon>Culicoidea</taxon>
        <taxon>Culicidae</taxon>
        <taxon>Culicinae</taxon>
        <taxon>Aedini</taxon>
        <taxon>Aedes</taxon>
        <taxon>Stegomyia</taxon>
    </lineage>
</organism>
<dbReference type="HOGENOM" id="CLU_000022_59_2_1"/>
<feature type="domain" description="AMP-binding enzyme C-terminal" evidence="4">
    <location>
        <begin position="445"/>
        <end position="522"/>
    </location>
</feature>
<dbReference type="Pfam" id="PF00501">
    <property type="entry name" value="AMP-binding"/>
    <property type="match status" value="1"/>
</dbReference>
<dbReference type="AlphaFoldDB" id="Q17GP6"/>
<dbReference type="Pfam" id="PF13193">
    <property type="entry name" value="AMP-binding_C"/>
    <property type="match status" value="1"/>
</dbReference>
<dbReference type="EMBL" id="CH477257">
    <property type="protein sequence ID" value="EAT45820.1"/>
    <property type="molecule type" value="Genomic_DNA"/>
</dbReference>
<name>Q17GP6_AEDAE</name>
<evidence type="ECO:0000256" key="1">
    <source>
        <dbReference type="ARBA" id="ARBA00004275"/>
    </source>
</evidence>
<dbReference type="GO" id="GO:0004467">
    <property type="term" value="F:long-chain fatty acid-CoA ligase activity"/>
    <property type="evidence" value="ECO:0007669"/>
    <property type="project" value="TreeGrafter"/>
</dbReference>
<comment type="subcellular location">
    <subcellularLocation>
        <location evidence="1">Peroxisome</location>
    </subcellularLocation>
</comment>
<evidence type="ECO:0000256" key="2">
    <source>
        <dbReference type="ARBA" id="ARBA00023140"/>
    </source>
</evidence>
<dbReference type="eggNOG" id="KOG1176">
    <property type="taxonomic scope" value="Eukaryota"/>
</dbReference>
<dbReference type="PANTHER" id="PTHR24096">
    <property type="entry name" value="LONG-CHAIN-FATTY-ACID--COA LIGASE"/>
    <property type="match status" value="1"/>
</dbReference>
<dbReference type="PhylomeDB" id="Q17GP6"/>
<accession>Q17GP6</accession>
<dbReference type="KEGG" id="aag:5576604"/>
<dbReference type="InterPro" id="IPR000873">
    <property type="entry name" value="AMP-dep_synth/lig_dom"/>
</dbReference>
<evidence type="ECO:0000313" key="5">
    <source>
        <dbReference type="EMBL" id="EAT45820.1"/>
    </source>
</evidence>
<dbReference type="PaxDb" id="7159-AAEL002929-PA"/>
<dbReference type="InterPro" id="IPR045851">
    <property type="entry name" value="AMP-bd_C_sf"/>
</dbReference>
<dbReference type="PANTHER" id="PTHR24096:SF353">
    <property type="entry name" value="GH16244P-RELATED"/>
    <property type="match status" value="1"/>
</dbReference>
<dbReference type="OrthoDB" id="10253869at2759"/>
<dbReference type="VEuPathDB" id="VectorBase:AAEL002929"/>
<evidence type="ECO:0000259" key="3">
    <source>
        <dbReference type="Pfam" id="PF00501"/>
    </source>
</evidence>
<dbReference type="PROSITE" id="PS00455">
    <property type="entry name" value="AMP_BINDING"/>
    <property type="match status" value="1"/>
</dbReference>
<dbReference type="Gene3D" id="3.40.50.12780">
    <property type="entry name" value="N-terminal domain of ligase-like"/>
    <property type="match status" value="1"/>
</dbReference>
<gene>
    <name evidence="5" type="ORF">AaeL_AAEL002929</name>
</gene>
<reference evidence="5" key="2">
    <citation type="journal article" date="2007" name="Science">
        <title>Genome sequence of Aedes aegypti, a major arbovirus vector.</title>
        <authorList>
            <person name="Nene V."/>
            <person name="Wortman J.R."/>
            <person name="Lawson D."/>
            <person name="Haas B."/>
            <person name="Kodira C."/>
            <person name="Tu Z.J."/>
            <person name="Loftus B."/>
            <person name="Xi Z."/>
            <person name="Megy K."/>
            <person name="Grabherr M."/>
            <person name="Ren Q."/>
            <person name="Zdobnov E.M."/>
            <person name="Lobo N.F."/>
            <person name="Campbell K.S."/>
            <person name="Brown S.E."/>
            <person name="Bonaldo M.F."/>
            <person name="Zhu J."/>
            <person name="Sinkins S.P."/>
            <person name="Hogenkamp D.G."/>
            <person name="Amedeo P."/>
            <person name="Arensburger P."/>
            <person name="Atkinson P.W."/>
            <person name="Bidwell S."/>
            <person name="Biedler J."/>
            <person name="Birney E."/>
            <person name="Bruggner R.V."/>
            <person name="Costas J."/>
            <person name="Coy M.R."/>
            <person name="Crabtree J."/>
            <person name="Crawford M."/>
            <person name="Debruyn B."/>
            <person name="Decaprio D."/>
            <person name="Eiglmeier K."/>
            <person name="Eisenstadt E."/>
            <person name="El-Dorry H."/>
            <person name="Gelbart W.M."/>
            <person name="Gomes S.L."/>
            <person name="Hammond M."/>
            <person name="Hannick L.I."/>
            <person name="Hogan J.R."/>
            <person name="Holmes M.H."/>
            <person name="Jaffe D."/>
            <person name="Johnston J.S."/>
            <person name="Kennedy R.C."/>
            <person name="Koo H."/>
            <person name="Kravitz S."/>
            <person name="Kriventseva E.V."/>
            <person name="Kulp D."/>
            <person name="Labutti K."/>
            <person name="Lee E."/>
            <person name="Li S."/>
            <person name="Lovin D.D."/>
            <person name="Mao C."/>
            <person name="Mauceli E."/>
            <person name="Menck C.F."/>
            <person name="Miller J.R."/>
            <person name="Montgomery P."/>
            <person name="Mori A."/>
            <person name="Nascimento A.L."/>
            <person name="Naveira H.F."/>
            <person name="Nusbaum C."/>
            <person name="O'leary S."/>
            <person name="Orvis J."/>
            <person name="Pertea M."/>
            <person name="Quesneville H."/>
            <person name="Reidenbach K.R."/>
            <person name="Rogers Y.H."/>
            <person name="Roth C.W."/>
            <person name="Schneider J.R."/>
            <person name="Schatz M."/>
            <person name="Shumway M."/>
            <person name="Stanke M."/>
            <person name="Stinson E.O."/>
            <person name="Tubio J.M."/>
            <person name="Vanzee J.P."/>
            <person name="Verjovski-Almeida S."/>
            <person name="Werner D."/>
            <person name="White O."/>
            <person name="Wyder S."/>
            <person name="Zeng Q."/>
            <person name="Zhao Q."/>
            <person name="Zhao Y."/>
            <person name="Hill C.A."/>
            <person name="Raikhel A.S."/>
            <person name="Soares M.B."/>
            <person name="Knudson D.L."/>
            <person name="Lee N.H."/>
            <person name="Galagan J."/>
            <person name="Salzberg S.L."/>
            <person name="Paulsen I.T."/>
            <person name="Dimopoulos G."/>
            <person name="Collins F.H."/>
            <person name="Birren B."/>
            <person name="Fraser-Liggett C.M."/>
            <person name="Severson D.W."/>
        </authorList>
    </citation>
    <scope>NUCLEOTIDE SEQUENCE [LARGE SCALE GENOMIC DNA]</scope>
    <source>
        <strain evidence="5">Liverpool</strain>
    </source>
</reference>